<accession>A0A2G6E977</accession>
<evidence type="ECO:0000256" key="3">
    <source>
        <dbReference type="ARBA" id="ARBA00022801"/>
    </source>
</evidence>
<keyword evidence="3" id="KW-0378">Hydrolase</keyword>
<keyword evidence="5" id="KW-0472">Membrane</keyword>
<keyword evidence="5" id="KW-0812">Transmembrane</keyword>
<dbReference type="Pfam" id="PF01343">
    <property type="entry name" value="Peptidase_S49"/>
    <property type="match status" value="1"/>
</dbReference>
<dbReference type="InterPro" id="IPR002142">
    <property type="entry name" value="Peptidase_S49"/>
</dbReference>
<reference evidence="7 8" key="1">
    <citation type="submission" date="2017-10" db="EMBL/GenBank/DDBJ databases">
        <title>Novel microbial diversity and functional potential in the marine mammal oral microbiome.</title>
        <authorList>
            <person name="Dudek N.K."/>
            <person name="Sun C.L."/>
            <person name="Burstein D."/>
            <person name="Kantor R.S."/>
            <person name="Aliaga Goltsman D.S."/>
            <person name="Bik E.M."/>
            <person name="Thomas B.C."/>
            <person name="Banfield J.F."/>
            <person name="Relman D.A."/>
        </authorList>
    </citation>
    <scope>NUCLEOTIDE SEQUENCE [LARGE SCALE GENOMIC DNA]</scope>
    <source>
        <strain evidence="7">DOLZORAL124_49_17</strain>
    </source>
</reference>
<protein>
    <submittedName>
        <fullName evidence="7">Clp protease ClpP</fullName>
    </submittedName>
</protein>
<dbReference type="CDD" id="cd07023">
    <property type="entry name" value="S49_Sppa_N_C"/>
    <property type="match status" value="1"/>
</dbReference>
<dbReference type="EMBL" id="PDPS01000022">
    <property type="protein sequence ID" value="PID58614.1"/>
    <property type="molecule type" value="Genomic_DNA"/>
</dbReference>
<dbReference type="SUPFAM" id="SSF52096">
    <property type="entry name" value="ClpP/crotonase"/>
    <property type="match status" value="1"/>
</dbReference>
<feature type="domain" description="Peptidase S49" evidence="6">
    <location>
        <begin position="152"/>
        <end position="313"/>
    </location>
</feature>
<organism evidence="7 8">
    <name type="scientific">candidate division KSB3 bacterium</name>
    <dbReference type="NCBI Taxonomy" id="2044937"/>
    <lineage>
        <taxon>Bacteria</taxon>
        <taxon>candidate division KSB3</taxon>
    </lineage>
</organism>
<comment type="caution">
    <text evidence="7">The sequence shown here is derived from an EMBL/GenBank/DDBJ whole genome shotgun (WGS) entry which is preliminary data.</text>
</comment>
<evidence type="ECO:0000256" key="1">
    <source>
        <dbReference type="ARBA" id="ARBA00008683"/>
    </source>
</evidence>
<dbReference type="InterPro" id="IPR047272">
    <property type="entry name" value="S49_SppA_C"/>
</dbReference>
<evidence type="ECO:0000256" key="2">
    <source>
        <dbReference type="ARBA" id="ARBA00022670"/>
    </source>
</evidence>
<dbReference type="Gene3D" id="6.20.330.10">
    <property type="match status" value="1"/>
</dbReference>
<dbReference type="Gene3D" id="3.90.226.10">
    <property type="entry name" value="2-enoyl-CoA Hydratase, Chain A, domain 1"/>
    <property type="match status" value="1"/>
</dbReference>
<comment type="similarity">
    <text evidence="1">Belongs to the peptidase S49 family.</text>
</comment>
<dbReference type="GO" id="GO:0008236">
    <property type="term" value="F:serine-type peptidase activity"/>
    <property type="evidence" value="ECO:0007669"/>
    <property type="project" value="UniProtKB-KW"/>
</dbReference>
<dbReference type="AlphaFoldDB" id="A0A2G6E977"/>
<evidence type="ECO:0000256" key="5">
    <source>
        <dbReference type="SAM" id="Phobius"/>
    </source>
</evidence>
<dbReference type="GO" id="GO:0006508">
    <property type="term" value="P:proteolysis"/>
    <property type="evidence" value="ECO:0007669"/>
    <property type="project" value="UniProtKB-KW"/>
</dbReference>
<evidence type="ECO:0000259" key="6">
    <source>
        <dbReference type="Pfam" id="PF01343"/>
    </source>
</evidence>
<name>A0A2G6E977_9BACT</name>
<dbReference type="PANTHER" id="PTHR42987">
    <property type="entry name" value="PEPTIDASE S49"/>
    <property type="match status" value="1"/>
</dbReference>
<dbReference type="PANTHER" id="PTHR42987:SF8">
    <property type="entry name" value="PROTEINASE"/>
    <property type="match status" value="1"/>
</dbReference>
<proteinExistence type="inferred from homology"/>
<keyword evidence="5" id="KW-1133">Transmembrane helix</keyword>
<keyword evidence="2 7" id="KW-0645">Protease</keyword>
<evidence type="ECO:0000256" key="4">
    <source>
        <dbReference type="ARBA" id="ARBA00022825"/>
    </source>
</evidence>
<sequence>MRLTSIVKGLLSIFGKALFAVLSFIVMLLLLSLLVTAIGIGIGMQGSRSGLGLTAESEQPDYSFLSGNPDSENRLLQLTLQGIILGSPPANLPQSPFFSPWVTYGYTLQEVLKASAEDASIKGIFLHIQSPGGTIYGAQAIFDGIRAYREISQKPVLAYIEGLSASGAVMAMVGADAIYADYGSLIGSIGVIGPSFLYYNKAIAFDGGLLGSGVHTEGGIEQTTVFAGKGKDLGNPFRRVSAEELQHWQNNLENEYQDFVQHVAENRHIDAAMIREQMGAQIFDNKSAEELGLIDGTLNQPDALAKLAEQAGVGDDYQFVRSRSDKGNFLTQLLQGWYHARGQTQQQRDILQRSIRQDICAQTAHISLVYYGDTGRLCR</sequence>
<keyword evidence="4" id="KW-0720">Serine protease</keyword>
<dbReference type="InterPro" id="IPR029045">
    <property type="entry name" value="ClpP/crotonase-like_dom_sf"/>
</dbReference>
<evidence type="ECO:0000313" key="7">
    <source>
        <dbReference type="EMBL" id="PID58614.1"/>
    </source>
</evidence>
<gene>
    <name evidence="7" type="ORF">CSB45_03460</name>
</gene>
<evidence type="ECO:0000313" key="8">
    <source>
        <dbReference type="Proteomes" id="UP000229740"/>
    </source>
</evidence>
<feature type="transmembrane region" description="Helical" evidence="5">
    <location>
        <begin position="17"/>
        <end position="42"/>
    </location>
</feature>
<dbReference type="Proteomes" id="UP000229740">
    <property type="component" value="Unassembled WGS sequence"/>
</dbReference>